<dbReference type="InterPro" id="IPR050836">
    <property type="entry name" value="SDS22/Internalin_LRR"/>
</dbReference>
<proteinExistence type="predicted"/>
<keyword evidence="2" id="KW-0677">Repeat</keyword>
<reference evidence="4" key="1">
    <citation type="submission" date="2014-11" db="EMBL/GenBank/DDBJ databases">
        <authorList>
            <person name="Otto D Thomas"/>
            <person name="Naeem Raeece"/>
        </authorList>
    </citation>
    <scope>NUCLEOTIDE SEQUENCE</scope>
</reference>
<dbReference type="InterPro" id="IPR003591">
    <property type="entry name" value="Leu-rich_rpt_typical-subtyp"/>
</dbReference>
<feature type="region of interest" description="Disordered" evidence="3">
    <location>
        <begin position="202"/>
        <end position="240"/>
    </location>
</feature>
<protein>
    <recommendedName>
        <fullName evidence="5">U2A'/phosphoprotein 32 family A C-terminal domain-containing protein</fullName>
    </recommendedName>
</protein>
<gene>
    <name evidence="4" type="ORF">Cvel_15361</name>
</gene>
<organism evidence="4">
    <name type="scientific">Chromera velia CCMP2878</name>
    <dbReference type="NCBI Taxonomy" id="1169474"/>
    <lineage>
        <taxon>Eukaryota</taxon>
        <taxon>Sar</taxon>
        <taxon>Alveolata</taxon>
        <taxon>Colpodellida</taxon>
        <taxon>Chromeraceae</taxon>
        <taxon>Chromera</taxon>
    </lineage>
</organism>
<dbReference type="EMBL" id="CDMZ01000147">
    <property type="protein sequence ID" value="CEM07808.1"/>
    <property type="molecule type" value="Genomic_DNA"/>
</dbReference>
<dbReference type="AlphaFoldDB" id="A0A0G4F6R1"/>
<dbReference type="PhylomeDB" id="A0A0G4F6R1"/>
<name>A0A0G4F6R1_9ALVE</name>
<dbReference type="InterPro" id="IPR032675">
    <property type="entry name" value="LRR_dom_sf"/>
</dbReference>
<dbReference type="PANTHER" id="PTHR46652">
    <property type="entry name" value="LEUCINE-RICH REPEAT AND IQ DOMAIN-CONTAINING PROTEIN 1-RELATED"/>
    <property type="match status" value="1"/>
</dbReference>
<dbReference type="PANTHER" id="PTHR46652:SF3">
    <property type="entry name" value="LEUCINE-RICH REPEAT-CONTAINING PROTEIN 9"/>
    <property type="match status" value="1"/>
</dbReference>
<evidence type="ECO:0000313" key="4">
    <source>
        <dbReference type="EMBL" id="CEM07808.1"/>
    </source>
</evidence>
<dbReference type="VEuPathDB" id="CryptoDB:Cvel_15361"/>
<dbReference type="SMART" id="SM00365">
    <property type="entry name" value="LRR_SD22"/>
    <property type="match status" value="4"/>
</dbReference>
<accession>A0A0G4F6R1</accession>
<evidence type="ECO:0008006" key="5">
    <source>
        <dbReference type="Google" id="ProtNLM"/>
    </source>
</evidence>
<dbReference type="SMART" id="SM00369">
    <property type="entry name" value="LRR_TYP"/>
    <property type="match status" value="2"/>
</dbReference>
<dbReference type="InterPro" id="IPR001611">
    <property type="entry name" value="Leu-rich_rpt"/>
</dbReference>
<feature type="compositionally biased region" description="Basic and acidic residues" evidence="3">
    <location>
        <begin position="205"/>
        <end position="229"/>
    </location>
</feature>
<evidence type="ECO:0000256" key="2">
    <source>
        <dbReference type="ARBA" id="ARBA00022737"/>
    </source>
</evidence>
<dbReference type="Gene3D" id="3.80.10.10">
    <property type="entry name" value="Ribonuclease Inhibitor"/>
    <property type="match status" value="2"/>
</dbReference>
<evidence type="ECO:0000256" key="1">
    <source>
        <dbReference type="ARBA" id="ARBA00022614"/>
    </source>
</evidence>
<dbReference type="SUPFAM" id="SSF52058">
    <property type="entry name" value="L domain-like"/>
    <property type="match status" value="1"/>
</dbReference>
<keyword evidence="1" id="KW-0433">Leucine-rich repeat</keyword>
<sequence>MSSQDKGIQVVPEFLNEYKHLRYIDVSKNQIPDILPFTQLPHVISLAANTNALTTLEPFKEPCMPYCQVVNMSENQITKLGPIKLDRLTDLNLSKNEIAAVEEFDGHPTLQTLSLSGNKLKACDGIANMPVLKSLVMSENEINNTTALAELPELEVLDLSTNKLTTLDGFKGVPNITALHIKSLLLILERLTEINGELVTDEEREAAKELQETRRKEKEEAEAAAKAAEEAAANGEGGGE</sequence>
<evidence type="ECO:0000256" key="3">
    <source>
        <dbReference type="SAM" id="MobiDB-lite"/>
    </source>
</evidence>
<dbReference type="PRINTS" id="PR00019">
    <property type="entry name" value="LEURICHRPT"/>
</dbReference>
<dbReference type="PROSITE" id="PS51450">
    <property type="entry name" value="LRR"/>
    <property type="match status" value="2"/>
</dbReference>